<name>A0A173LYN0_9MICO</name>
<keyword evidence="4 5" id="KW-0472">Membrane</keyword>
<dbReference type="RefSeq" id="WP_096383275.1">
    <property type="nucleotide sequence ID" value="NZ_AP017457.1"/>
</dbReference>
<accession>A0A173LYN0</accession>
<protein>
    <submittedName>
        <fullName evidence="6">Membrane protein CrgA</fullName>
    </submittedName>
</protein>
<sequence>MAEPTLEHGFEPHDAASNSKLNWLRAGVLGANDGIVSIAALVVGVAAATSDPAVILLTGIAALAAGAISMALGEYVSVSSQRDSEKAWVNKERRELEMFPEEELEELVALYEAKGLKPETARQVAVEMTEVDALKTHLDVELGIDQDELTNPLHAAISSAIAFTVGALLPLLAVLLTPEPFKIAATVAASLLALALTGGIGAYIGGAPVPRAILRVTIGGALALAVTYFIGSLLGGGTAI</sequence>
<dbReference type="KEGG" id="amin:AUMI_115540"/>
<dbReference type="PANTHER" id="PTHR31851">
    <property type="entry name" value="FE(2+)/MN(2+) TRANSPORTER PCL1"/>
    <property type="match status" value="1"/>
</dbReference>
<dbReference type="GeneID" id="80452750"/>
<dbReference type="Proteomes" id="UP000243847">
    <property type="component" value="Chromosome sequence1"/>
</dbReference>
<organism evidence="6 7">
    <name type="scientific">Aurantimicrobium minutum</name>
    <dbReference type="NCBI Taxonomy" id="708131"/>
    <lineage>
        <taxon>Bacteria</taxon>
        <taxon>Bacillati</taxon>
        <taxon>Actinomycetota</taxon>
        <taxon>Actinomycetes</taxon>
        <taxon>Micrococcales</taxon>
        <taxon>Microbacteriaceae</taxon>
        <taxon>Aurantimicrobium</taxon>
    </lineage>
</organism>
<feature type="transmembrane region" description="Helical" evidence="5">
    <location>
        <begin position="212"/>
        <end position="234"/>
    </location>
</feature>
<evidence type="ECO:0000313" key="7">
    <source>
        <dbReference type="Proteomes" id="UP000243847"/>
    </source>
</evidence>
<feature type="transmembrane region" description="Helical" evidence="5">
    <location>
        <begin position="183"/>
        <end position="205"/>
    </location>
</feature>
<dbReference type="OrthoDB" id="188924at2"/>
<keyword evidence="2 5" id="KW-0812">Transmembrane</keyword>
<evidence type="ECO:0000256" key="4">
    <source>
        <dbReference type="ARBA" id="ARBA00023136"/>
    </source>
</evidence>
<feature type="transmembrane region" description="Helical" evidence="5">
    <location>
        <begin position="155"/>
        <end position="177"/>
    </location>
</feature>
<evidence type="ECO:0000256" key="5">
    <source>
        <dbReference type="SAM" id="Phobius"/>
    </source>
</evidence>
<dbReference type="Pfam" id="PF01988">
    <property type="entry name" value="VIT1"/>
    <property type="match status" value="1"/>
</dbReference>
<dbReference type="GO" id="GO:0005384">
    <property type="term" value="F:manganese ion transmembrane transporter activity"/>
    <property type="evidence" value="ECO:0007669"/>
    <property type="project" value="InterPro"/>
</dbReference>
<dbReference type="GO" id="GO:0030026">
    <property type="term" value="P:intracellular manganese ion homeostasis"/>
    <property type="evidence" value="ECO:0007669"/>
    <property type="project" value="InterPro"/>
</dbReference>
<evidence type="ECO:0000256" key="1">
    <source>
        <dbReference type="ARBA" id="ARBA00004127"/>
    </source>
</evidence>
<proteinExistence type="predicted"/>
<dbReference type="EMBL" id="AP017457">
    <property type="protein sequence ID" value="BAV00097.1"/>
    <property type="molecule type" value="Genomic_DNA"/>
</dbReference>
<keyword evidence="3 5" id="KW-1133">Transmembrane helix</keyword>
<evidence type="ECO:0000313" key="6">
    <source>
        <dbReference type="EMBL" id="BAV00097.1"/>
    </source>
</evidence>
<reference evidence="6 7" key="1">
    <citation type="journal article" date="2016" name="Genome Announc.">
        <title>Complete Genome Sequence of Aurantimicrobium minutum Type Strain KNCT, a Planktonic Ultramicrobacterium Isolated from River Water.</title>
        <authorList>
            <person name="Nakai R."/>
            <person name="Fujisawa T."/>
            <person name="Nakamura Y."/>
            <person name="Nishide H."/>
            <person name="Uchiyama I."/>
            <person name="Baba T."/>
            <person name="Toyoda A."/>
            <person name="Fujiyama A."/>
            <person name="Naganuma T."/>
            <person name="Niki H."/>
        </authorList>
    </citation>
    <scope>NUCLEOTIDE SEQUENCE [LARGE SCALE GENOMIC DNA]</scope>
    <source>
        <strain evidence="6 7">KNC</strain>
    </source>
</reference>
<evidence type="ECO:0000256" key="2">
    <source>
        <dbReference type="ARBA" id="ARBA00022692"/>
    </source>
</evidence>
<comment type="subcellular location">
    <subcellularLocation>
        <location evidence="1">Endomembrane system</location>
        <topology evidence="1">Multi-pass membrane protein</topology>
    </subcellularLocation>
</comment>
<feature type="transmembrane region" description="Helical" evidence="5">
    <location>
        <begin position="26"/>
        <end position="48"/>
    </location>
</feature>
<evidence type="ECO:0000256" key="3">
    <source>
        <dbReference type="ARBA" id="ARBA00022989"/>
    </source>
</evidence>
<feature type="transmembrane region" description="Helical" evidence="5">
    <location>
        <begin position="54"/>
        <end position="76"/>
    </location>
</feature>
<gene>
    <name evidence="6" type="ORF">AUMI_115540</name>
</gene>
<dbReference type="GO" id="GO:0012505">
    <property type="term" value="C:endomembrane system"/>
    <property type="evidence" value="ECO:0007669"/>
    <property type="project" value="UniProtKB-SubCell"/>
</dbReference>
<dbReference type="AlphaFoldDB" id="A0A173LYN0"/>
<dbReference type="InterPro" id="IPR008217">
    <property type="entry name" value="Ccc1_fam"/>
</dbReference>